<protein>
    <submittedName>
        <fullName evidence="1">Uncharacterized protein</fullName>
    </submittedName>
</protein>
<accession>A0AAD8N768</accession>
<gene>
    <name evidence="1" type="ORF">POM88_008234</name>
</gene>
<name>A0AAD8N768_9APIA</name>
<dbReference type="Proteomes" id="UP001237642">
    <property type="component" value="Unassembled WGS sequence"/>
</dbReference>
<proteinExistence type="predicted"/>
<organism evidence="1 2">
    <name type="scientific">Heracleum sosnowskyi</name>
    <dbReference type="NCBI Taxonomy" id="360622"/>
    <lineage>
        <taxon>Eukaryota</taxon>
        <taxon>Viridiplantae</taxon>
        <taxon>Streptophyta</taxon>
        <taxon>Embryophyta</taxon>
        <taxon>Tracheophyta</taxon>
        <taxon>Spermatophyta</taxon>
        <taxon>Magnoliopsida</taxon>
        <taxon>eudicotyledons</taxon>
        <taxon>Gunneridae</taxon>
        <taxon>Pentapetalae</taxon>
        <taxon>asterids</taxon>
        <taxon>campanulids</taxon>
        <taxon>Apiales</taxon>
        <taxon>Apiaceae</taxon>
        <taxon>Apioideae</taxon>
        <taxon>apioid superclade</taxon>
        <taxon>Tordylieae</taxon>
        <taxon>Tordyliinae</taxon>
        <taxon>Heracleum</taxon>
    </lineage>
</organism>
<evidence type="ECO:0000313" key="2">
    <source>
        <dbReference type="Proteomes" id="UP001237642"/>
    </source>
</evidence>
<comment type="caution">
    <text evidence="1">The sequence shown here is derived from an EMBL/GenBank/DDBJ whole genome shotgun (WGS) entry which is preliminary data.</text>
</comment>
<evidence type="ECO:0000313" key="1">
    <source>
        <dbReference type="EMBL" id="KAK1398371.1"/>
    </source>
</evidence>
<reference evidence="1" key="2">
    <citation type="submission" date="2023-05" db="EMBL/GenBank/DDBJ databases">
        <authorList>
            <person name="Schelkunov M.I."/>
        </authorList>
    </citation>
    <scope>NUCLEOTIDE SEQUENCE</scope>
    <source>
        <strain evidence="1">Hsosn_3</strain>
        <tissue evidence="1">Leaf</tissue>
    </source>
</reference>
<keyword evidence="2" id="KW-1185">Reference proteome</keyword>
<dbReference type="AlphaFoldDB" id="A0AAD8N768"/>
<dbReference type="EMBL" id="JAUIZM010000002">
    <property type="protein sequence ID" value="KAK1398371.1"/>
    <property type="molecule type" value="Genomic_DNA"/>
</dbReference>
<sequence>MWAGSDFWAASLVKNAVSTAERGEALDRRKAGCGMLLEMCLFQYRINEAFAGNGFSLASNLILRDEFDLELVKIRPGFRPGIRAQTVVRSKPSTRNPRSFSTSLVRPRLNLQMADRTAQRLQKMNQASKKGITIRSSHMSLQDMILERSDEYPSV</sequence>
<reference evidence="1" key="1">
    <citation type="submission" date="2023-02" db="EMBL/GenBank/DDBJ databases">
        <title>Genome of toxic invasive species Heracleum sosnowskyi carries increased number of genes despite the absence of recent whole-genome duplications.</title>
        <authorList>
            <person name="Schelkunov M."/>
            <person name="Shtratnikova V."/>
            <person name="Makarenko M."/>
            <person name="Klepikova A."/>
            <person name="Omelchenko D."/>
            <person name="Novikova G."/>
            <person name="Obukhova E."/>
            <person name="Bogdanov V."/>
            <person name="Penin A."/>
            <person name="Logacheva M."/>
        </authorList>
    </citation>
    <scope>NUCLEOTIDE SEQUENCE</scope>
    <source>
        <strain evidence="1">Hsosn_3</strain>
        <tissue evidence="1">Leaf</tissue>
    </source>
</reference>